<feature type="domain" description="Secretion system C-terminal sorting" evidence="3">
    <location>
        <begin position="796"/>
        <end position="870"/>
    </location>
</feature>
<comment type="caution">
    <text evidence="5">The sequence shown here is derived from an EMBL/GenBank/DDBJ whole genome shotgun (WGS) entry which is preliminary data.</text>
</comment>
<dbReference type="InterPro" id="IPR055353">
    <property type="entry name" value="DUF7619"/>
</dbReference>
<dbReference type="EMBL" id="JAODOP010000004">
    <property type="protein sequence ID" value="MEF3832598.1"/>
    <property type="molecule type" value="Genomic_DNA"/>
</dbReference>
<name>A0ABU7XPF5_9FLAO</name>
<evidence type="ECO:0000256" key="2">
    <source>
        <dbReference type="SAM" id="SignalP"/>
    </source>
</evidence>
<evidence type="ECO:0000256" key="1">
    <source>
        <dbReference type="ARBA" id="ARBA00022729"/>
    </source>
</evidence>
<feature type="domain" description="DUF7619" evidence="4">
    <location>
        <begin position="644"/>
        <end position="778"/>
    </location>
</feature>
<reference evidence="5 6" key="1">
    <citation type="submission" date="2022-09" db="EMBL/GenBank/DDBJ databases">
        <title>Genome sequencing of Flavivirga sp. MEBiC05379.</title>
        <authorList>
            <person name="Oh H.-M."/>
            <person name="Kwon K.K."/>
            <person name="Park M.J."/>
            <person name="Yang S.-H."/>
        </authorList>
    </citation>
    <scope>NUCLEOTIDE SEQUENCE [LARGE SCALE GENOMIC DNA]</scope>
    <source>
        <strain evidence="5 6">MEBiC05379</strain>
    </source>
</reference>
<sequence length="871" mass="98054">MKHLLLLFFTLIFSFKFYAQCESPILFDTEIIKCDDDIADGITSFSKNDISYYSPDSMHRTLSDANQGINALPPNFLNLDPYYDRVYARLEHSDCYETATVYLEVKQFPVFEDEVYEICESDYDGIATFYLESIRHKIQQEAGDYVSFFNTMEDAVNNSNTLPLVYKNTSNPQTIYMRSGFKCYTIKELELRINNSEPPLINNLPTQIYCPTEIGIYDLTAYEPQLVNDMSNLTFSYYNSFVDMLAEINAIENPSIMEFTYEMKEIFVRVNDNQSGCYSYTSVFFNFTGPCEVNCGETFNLNFCQTRGDVSYTFFNNEGSPLTLEINEGTIDTFGFDSGYIVVRDSDGTELYNGDGTHTTTNRLNSLAGLVFQSTGNSITFEFYSALNTCNQNPDIYRSIDIDINCSSDVGLLKLSSFLDGNRNGNIDANEPYYPKGVFSYEKNGDGIITEIVSSTGQATVVVDSETDIYEVSYEVFEEVENCFNNSQSVLSNISVSPSNTYKIDFPVLEVENCEDLGIYLINTSAPPRPGFTCQNYLVLENLGSSIISSGEIEFIVDSLIMFNYANSNNPNYLVTNNANGFTLDFVNLRPGGIEDIQISLTIPSDIELGKEVANSAAYITVVNDNYSENNTSTLVQTVIGSYDPNDIVESHGPEILYDDFKSDEYLYYTVRFQNVGTADAINVSIDNTLDARLDKSTIQMVSSSHTNVFTRTNNQLNWKFDNIHLPSEDMDEPNSHGYVYYKIKPLGGYKVGDIIPNTAEIYFDFNPAVITNTFNTEFIATLNNKKFNASSNVSISPNPATAIVDLKFDKNISDKINLNVYNIQGKLILNTKRVLQKNTTQINVSSLKSGMYFLNVNDGINDVTQKLIIE</sequence>
<keyword evidence="6" id="KW-1185">Reference proteome</keyword>
<gene>
    <name evidence="5" type="ORF">N1F79_05625</name>
</gene>
<dbReference type="NCBIfam" id="TIGR04183">
    <property type="entry name" value="Por_Secre_tail"/>
    <property type="match status" value="1"/>
</dbReference>
<accession>A0ABU7XPF5</accession>
<organism evidence="5 6">
    <name type="scientific">Flavivirga spongiicola</name>
    <dbReference type="NCBI Taxonomy" id="421621"/>
    <lineage>
        <taxon>Bacteria</taxon>
        <taxon>Pseudomonadati</taxon>
        <taxon>Bacteroidota</taxon>
        <taxon>Flavobacteriia</taxon>
        <taxon>Flavobacteriales</taxon>
        <taxon>Flavobacteriaceae</taxon>
        <taxon>Flavivirga</taxon>
    </lineage>
</organism>
<proteinExistence type="predicted"/>
<feature type="chain" id="PRO_5047260155" evidence="2">
    <location>
        <begin position="20"/>
        <end position="871"/>
    </location>
</feature>
<evidence type="ECO:0000313" key="5">
    <source>
        <dbReference type="EMBL" id="MEF3832598.1"/>
    </source>
</evidence>
<feature type="signal peptide" evidence="2">
    <location>
        <begin position="1"/>
        <end position="19"/>
    </location>
</feature>
<dbReference type="Pfam" id="PF18962">
    <property type="entry name" value="Por_Secre_tail"/>
    <property type="match status" value="1"/>
</dbReference>
<evidence type="ECO:0000259" key="4">
    <source>
        <dbReference type="Pfam" id="PF24595"/>
    </source>
</evidence>
<evidence type="ECO:0000259" key="3">
    <source>
        <dbReference type="Pfam" id="PF18962"/>
    </source>
</evidence>
<evidence type="ECO:0000313" key="6">
    <source>
        <dbReference type="Proteomes" id="UP001337305"/>
    </source>
</evidence>
<dbReference type="Pfam" id="PF24595">
    <property type="entry name" value="DUF7619"/>
    <property type="match status" value="1"/>
</dbReference>
<dbReference type="RefSeq" id="WP_303304973.1">
    <property type="nucleotide sequence ID" value="NZ_JAODOP010000004.1"/>
</dbReference>
<protein>
    <submittedName>
        <fullName evidence="5">T9SS type A sorting domain-containing protein</fullName>
    </submittedName>
</protein>
<keyword evidence="1 2" id="KW-0732">Signal</keyword>
<dbReference type="Proteomes" id="UP001337305">
    <property type="component" value="Unassembled WGS sequence"/>
</dbReference>
<dbReference type="InterPro" id="IPR026444">
    <property type="entry name" value="Secre_tail"/>
</dbReference>